<evidence type="ECO:0000313" key="7">
    <source>
        <dbReference type="Proteomes" id="UP000283383"/>
    </source>
</evidence>
<dbReference type="PROSITE" id="PS50212">
    <property type="entry name" value="RASGEF_NTER"/>
    <property type="match status" value="1"/>
</dbReference>
<protein>
    <recommendedName>
        <fullName evidence="8">Guanine nucleotide exchange factor LTE1</fullName>
    </recommendedName>
</protein>
<dbReference type="SMART" id="SM00147">
    <property type="entry name" value="RasGEF"/>
    <property type="match status" value="1"/>
</dbReference>
<name>A0A420HSM0_9PEZI</name>
<feature type="domain" description="Ras-GEF" evidence="4">
    <location>
        <begin position="1419"/>
        <end position="1662"/>
    </location>
</feature>
<feature type="region of interest" description="Disordered" evidence="3">
    <location>
        <begin position="972"/>
        <end position="1041"/>
    </location>
</feature>
<dbReference type="Gene3D" id="1.10.840.10">
    <property type="entry name" value="Ras guanine-nucleotide exchange factors catalytic domain"/>
    <property type="match status" value="1"/>
</dbReference>
<comment type="caution">
    <text evidence="6">The sequence shown here is derived from an EMBL/GenBank/DDBJ whole genome shotgun (WGS) entry which is preliminary data.</text>
</comment>
<dbReference type="PANTHER" id="PTHR23113:SF363">
    <property type="entry name" value="PROTEIN SON OF SEVENLESS"/>
    <property type="match status" value="1"/>
</dbReference>
<gene>
    <name evidence="6" type="ORF">GcM3_165001</name>
</gene>
<dbReference type="STRING" id="62708.A0A420HSM0"/>
<evidence type="ECO:0000313" key="6">
    <source>
        <dbReference type="EMBL" id="RKF60413.1"/>
    </source>
</evidence>
<dbReference type="EMBL" id="MCBQ01016570">
    <property type="protein sequence ID" value="RKF60413.1"/>
    <property type="molecule type" value="Genomic_DNA"/>
</dbReference>
<evidence type="ECO:0000259" key="4">
    <source>
        <dbReference type="PROSITE" id="PS50009"/>
    </source>
</evidence>
<feature type="domain" description="N-terminal Ras-GEF" evidence="5">
    <location>
        <begin position="327"/>
        <end position="451"/>
    </location>
</feature>
<evidence type="ECO:0000256" key="3">
    <source>
        <dbReference type="SAM" id="MobiDB-lite"/>
    </source>
</evidence>
<dbReference type="InterPro" id="IPR000651">
    <property type="entry name" value="Ras-like_Gua-exchang_fac_N"/>
</dbReference>
<dbReference type="SMART" id="SM00229">
    <property type="entry name" value="RasGEFN"/>
    <property type="match status" value="1"/>
</dbReference>
<dbReference type="CDD" id="cd06224">
    <property type="entry name" value="REM"/>
    <property type="match status" value="1"/>
</dbReference>
<dbReference type="InterPro" id="IPR023578">
    <property type="entry name" value="Ras_GEF_dom_sf"/>
</dbReference>
<dbReference type="PANTHER" id="PTHR23113">
    <property type="entry name" value="GUANINE NUCLEOTIDE EXCHANGE FACTOR"/>
    <property type="match status" value="1"/>
</dbReference>
<dbReference type="Pfam" id="PF00617">
    <property type="entry name" value="RasGEF"/>
    <property type="match status" value="1"/>
</dbReference>
<keyword evidence="7" id="KW-1185">Reference proteome</keyword>
<dbReference type="InterPro" id="IPR001895">
    <property type="entry name" value="RASGEF_cat_dom"/>
</dbReference>
<dbReference type="GO" id="GO:0007265">
    <property type="term" value="P:Ras protein signal transduction"/>
    <property type="evidence" value="ECO:0007669"/>
    <property type="project" value="TreeGrafter"/>
</dbReference>
<dbReference type="GO" id="GO:0005085">
    <property type="term" value="F:guanyl-nucleotide exchange factor activity"/>
    <property type="evidence" value="ECO:0007669"/>
    <property type="project" value="UniProtKB-KW"/>
</dbReference>
<feature type="compositionally biased region" description="Basic and acidic residues" evidence="3">
    <location>
        <begin position="972"/>
        <end position="982"/>
    </location>
</feature>
<feature type="region of interest" description="Disordered" evidence="3">
    <location>
        <begin position="15"/>
        <end position="37"/>
    </location>
</feature>
<evidence type="ECO:0000256" key="1">
    <source>
        <dbReference type="ARBA" id="ARBA00022658"/>
    </source>
</evidence>
<dbReference type="SUPFAM" id="SSF48366">
    <property type="entry name" value="Ras GEF"/>
    <property type="match status" value="1"/>
</dbReference>
<dbReference type="Gene3D" id="1.20.870.10">
    <property type="entry name" value="Son of sevenless (SoS) protein Chain: S domain 1"/>
    <property type="match status" value="1"/>
</dbReference>
<dbReference type="Proteomes" id="UP000283383">
    <property type="component" value="Unassembled WGS sequence"/>
</dbReference>
<feature type="region of interest" description="Disordered" evidence="3">
    <location>
        <begin position="888"/>
        <end position="928"/>
    </location>
</feature>
<sequence length="1667" mass="188538">MAGPELLAPVPQLKNRSTWSFPPQDRTLKRKNSDSSCTRPMRLSEAVQYDNFCSDLGNFLCPKTETKLIHSRSNKFLRENYEQTDLTQKKITSNNSCQNVSKPARVDDPMLRIPDSREGRLFTVSKVGNNGKIYLCPTNHPANENHTISPKISPTRESLNITSSNYCRENTESFTYAPYPLANDDPRYSTTFTDTQSHTRPPSSSNVTEVTVAVDYNAKYTNGSTLNQFSDGSNSLPTLQIRIPSYRLGSPQFSTKGSAFLVQGSSRQHSDLSPHSYLSNKSQPSFLNVRKTDSRDTFRQPPAIIEIFDALNLNSSSENPHLVHRSVSGKLLAATPPRLVAEITSPALVDYDLLSDFFLTFRSFLDTKDLMYMLIARLVWSSLRSDSLGTVVSVRTFVAIRHWLLNYFLDDFLKDRELRKLFCDLVNDFVNQKAPHPSRSKISLKIVGELKKCWRSLCTVYRKRSNRFGDLESDLVENNEEVDFQDINYDMNFHEDLCHHESEERNLGISQYILADSELNFERQQILTENLNLESLNTVSPLTDDIQCKAPISPQHFSSDEISCSLTNCHKSAKSEGSRIGCSISKKSILQIGSSIRLLNKSNEKFEQSHQPKSESGKECCRCQQTSPKEKDQINAHPFAIPLAESHARGKLLRSKRSALKLNNIPLTEELNTHTDRFQCIGNPKRVTPAREPGIKKLISSVRRAFSSTTEQISSSLHIQSCFPQSVPLNTRDDNLNQCPDPATVTNDTSDSNSIRNIKRIDILSAMIARELEDACKKSDSRFDRRILTEPTLIHGSTHNAQVKSVRDLDSFVQSDDDDLEHHSMSNNTFLDYDSSTSRSFILSDFSYYPSVDTFATACMRPNLGLTPPITPTHRLPCTSRENLDSMTIEKGDNTPLSEDTPSLVVDSSSSVEDERSAPSNSPLFEGVDHSSLGVSFDTEISSQLHTLYLDSTNWNNEHNPSTNAVSETIVESRENTLDRSSKPLCSKPLRRRPGGYLRSQDNLDVSNSQLHPSQISSDPQLTDSPRSPAQKIDPNYTHAGNFRKDYDRDYRISSKISVSHNGSHVGLQSLFEKEVQLLAQLPDDDEDCGTVEAALLKLEGKFDKAHPDYSESTSYWSNIQSLDQLQNFNLCNSSPAAEENDKLKNRKYVLKANVLNSPPVLEAHHLGHNNLAKSESEKIDYSQDLPKISTLAKELSNIVIPDNSISFWQSFDAEKVSLNRMSYQSVEKNVKERPEVVESSFEHPELCLDTITTTRIEQNSDEVSEKSDILKSKKIMSFDADNNKGSNFFRIMNKSAQFTINTHSDHSSRIIRPYPSIEACNSKESLDDKILDSPSVQTTLQPEFDSKMDFESVNTRSSYTVAKSKFDNSEVSLPQSQSRELRSYRGASISMNPLRLHRISQTPKEKTSAHLPFIFVFNPEILAQQFTLVEKDVISQIDWKDLAEMRWKDVSLSTTSWVSYLESKNPPHGVQAFFTRFNLMIKWVTSECVLTQDTSERANCLVKFIHIADKCRKFRNFATMIQIVAALTSEDIVGLTKTWVQVPSTEIQTLQELAALVLSQSHQILRAEMESSNLEHGCIPFLQIYTKDLHENSKNPIKVITSSRSELMVDFENCRKNALAIKTTLRLLEASQNYRFSPIKDVFERCYWIAALNDEQILTCRKLIQD</sequence>
<dbReference type="GO" id="GO:0005886">
    <property type="term" value="C:plasma membrane"/>
    <property type="evidence" value="ECO:0007669"/>
    <property type="project" value="TreeGrafter"/>
</dbReference>
<accession>A0A420HSM0</accession>
<proteinExistence type="predicted"/>
<organism evidence="6 7">
    <name type="scientific">Golovinomyces cichoracearum</name>
    <dbReference type="NCBI Taxonomy" id="62708"/>
    <lineage>
        <taxon>Eukaryota</taxon>
        <taxon>Fungi</taxon>
        <taxon>Dikarya</taxon>
        <taxon>Ascomycota</taxon>
        <taxon>Pezizomycotina</taxon>
        <taxon>Leotiomycetes</taxon>
        <taxon>Erysiphales</taxon>
        <taxon>Erysiphaceae</taxon>
        <taxon>Golovinomyces</taxon>
    </lineage>
</organism>
<keyword evidence="1 2" id="KW-0344">Guanine-nucleotide releasing factor</keyword>
<evidence type="ECO:0000259" key="5">
    <source>
        <dbReference type="PROSITE" id="PS50212"/>
    </source>
</evidence>
<dbReference type="PROSITE" id="PS50009">
    <property type="entry name" value="RASGEF_CAT"/>
    <property type="match status" value="1"/>
</dbReference>
<evidence type="ECO:0008006" key="8">
    <source>
        <dbReference type="Google" id="ProtNLM"/>
    </source>
</evidence>
<dbReference type="InterPro" id="IPR036964">
    <property type="entry name" value="RASGEF_cat_dom_sf"/>
</dbReference>
<dbReference type="InterPro" id="IPR008937">
    <property type="entry name" value="Ras-like_GEF"/>
</dbReference>
<feature type="compositionally biased region" description="Low complexity" evidence="3">
    <location>
        <begin position="902"/>
        <end position="911"/>
    </location>
</feature>
<reference evidence="6 7" key="1">
    <citation type="journal article" date="2018" name="BMC Genomics">
        <title>Comparative genome analyses reveal sequence features reflecting distinct modes of host-adaptation between dicot and monocot powdery mildew.</title>
        <authorList>
            <person name="Wu Y."/>
            <person name="Ma X."/>
            <person name="Pan Z."/>
            <person name="Kale S.D."/>
            <person name="Song Y."/>
            <person name="King H."/>
            <person name="Zhang Q."/>
            <person name="Presley C."/>
            <person name="Deng X."/>
            <person name="Wei C.I."/>
            <person name="Xiao S."/>
        </authorList>
    </citation>
    <scope>NUCLEOTIDE SEQUENCE [LARGE SCALE GENOMIC DNA]</scope>
    <source>
        <strain evidence="6">UMSG3</strain>
    </source>
</reference>
<dbReference type="Pfam" id="PF00618">
    <property type="entry name" value="RasGEF_N"/>
    <property type="match status" value="1"/>
</dbReference>
<feature type="compositionally biased region" description="Polar residues" evidence="3">
    <location>
        <begin position="1000"/>
        <end position="1028"/>
    </location>
</feature>
<evidence type="ECO:0000256" key="2">
    <source>
        <dbReference type="PROSITE-ProRule" id="PRU00168"/>
    </source>
</evidence>